<proteinExistence type="predicted"/>
<dbReference type="EMBL" id="AP027059">
    <property type="protein sequence ID" value="BDU51085.1"/>
    <property type="molecule type" value="Genomic_DNA"/>
</dbReference>
<dbReference type="Proteomes" id="UP001321582">
    <property type="component" value="Chromosome"/>
</dbReference>
<dbReference type="KEGG" id="haby:HLVA_16540"/>
<dbReference type="RefSeq" id="WP_307903927.1">
    <property type="nucleotide sequence ID" value="NZ_AP027059.1"/>
</dbReference>
<gene>
    <name evidence="1" type="ORF">HLVA_16540</name>
</gene>
<evidence type="ECO:0008006" key="3">
    <source>
        <dbReference type="Google" id="ProtNLM"/>
    </source>
</evidence>
<accession>A0AAU9DCN3</accession>
<evidence type="ECO:0000313" key="1">
    <source>
        <dbReference type="EMBL" id="BDU51085.1"/>
    </source>
</evidence>
<dbReference type="AlphaFoldDB" id="A0AAU9DCN3"/>
<keyword evidence="2" id="KW-1185">Reference proteome</keyword>
<organism evidence="1 2">
    <name type="scientific">Haliovirga abyssi</name>
    <dbReference type="NCBI Taxonomy" id="2996794"/>
    <lineage>
        <taxon>Bacteria</taxon>
        <taxon>Fusobacteriati</taxon>
        <taxon>Fusobacteriota</taxon>
        <taxon>Fusobacteriia</taxon>
        <taxon>Fusobacteriales</taxon>
        <taxon>Haliovirgaceae</taxon>
        <taxon>Haliovirga</taxon>
    </lineage>
</organism>
<evidence type="ECO:0000313" key="2">
    <source>
        <dbReference type="Proteomes" id="UP001321582"/>
    </source>
</evidence>
<protein>
    <recommendedName>
        <fullName evidence="3">Flagellar protein</fullName>
    </recommendedName>
</protein>
<name>A0AAU9DCN3_9FUSO</name>
<reference evidence="1 2" key="1">
    <citation type="submission" date="2022-11" db="EMBL/GenBank/DDBJ databases">
        <title>Haliovirga abyssi gen. nov., sp. nov., a mesophilic fermentative bacterium isolated from the Iheya North hydrothermal field and the proposal of Haliovirgaceae fam. nov.</title>
        <authorList>
            <person name="Miyazaki U."/>
            <person name="Tame A."/>
            <person name="Miyazaki J."/>
            <person name="Takai K."/>
            <person name="Sawayama S."/>
            <person name="Kitajima M."/>
            <person name="Okamoto A."/>
            <person name="Nakagawa S."/>
        </authorList>
    </citation>
    <scope>NUCLEOTIDE SEQUENCE [LARGE SCALE GENOMIC DNA]</scope>
    <source>
        <strain evidence="1 2">IC12</strain>
    </source>
</reference>
<sequence length="135" mass="15351">MGFDNLVECKICGKLFMKTGRKNICPSCLNKEEELFMEVKNYLYDSPNASIKEVAEQTEIDEGLIMDWVREGRLERTGIIMTYPCEMCGKPIHTGKICKSCQNELGVVSDSLSGTKDEGKDETKRSMYISDKFKK</sequence>